<keyword evidence="1" id="KW-0732">Signal</keyword>
<feature type="signal peptide" evidence="1">
    <location>
        <begin position="1"/>
        <end position="18"/>
    </location>
</feature>
<keyword evidence="2" id="KW-1185">Reference proteome</keyword>
<reference evidence="3" key="1">
    <citation type="submission" date="2022-11" db="UniProtKB">
        <authorList>
            <consortium name="WormBaseParasite"/>
        </authorList>
    </citation>
    <scope>IDENTIFICATION</scope>
</reference>
<organism evidence="2 3">
    <name type="scientific">Plectus sambesii</name>
    <dbReference type="NCBI Taxonomy" id="2011161"/>
    <lineage>
        <taxon>Eukaryota</taxon>
        <taxon>Metazoa</taxon>
        <taxon>Ecdysozoa</taxon>
        <taxon>Nematoda</taxon>
        <taxon>Chromadorea</taxon>
        <taxon>Plectida</taxon>
        <taxon>Plectina</taxon>
        <taxon>Plectoidea</taxon>
        <taxon>Plectidae</taxon>
        <taxon>Plectus</taxon>
    </lineage>
</organism>
<evidence type="ECO:0000313" key="2">
    <source>
        <dbReference type="Proteomes" id="UP000887566"/>
    </source>
</evidence>
<dbReference type="Proteomes" id="UP000887566">
    <property type="component" value="Unplaced"/>
</dbReference>
<proteinExistence type="predicted"/>
<dbReference type="AlphaFoldDB" id="A0A914VHG2"/>
<evidence type="ECO:0000313" key="3">
    <source>
        <dbReference type="WBParaSite" id="PSAMB.scaffold1963size26410.g15717.t1"/>
    </source>
</evidence>
<protein>
    <submittedName>
        <fullName evidence="3">Uncharacterized protein</fullName>
    </submittedName>
</protein>
<accession>A0A914VHG2</accession>
<sequence length="164" mass="18445">MLMLIGVQFLALQALFLAADCDVCDVGDSSRPVVCRLSSCSKVCASSFIKFKWPYGFETEETIISKCECLPSCRIPELHNRTCLSYDQLQESAGREVVIDWLQKSDVIGIDDYRTVKIFHALNMTESSFCCEQHVDASSFRNVHSSSVVVFMLACITHYICVSY</sequence>
<dbReference type="WBParaSite" id="PSAMB.scaffold1963size26410.g15717.t1">
    <property type="protein sequence ID" value="PSAMB.scaffold1963size26410.g15717.t1"/>
    <property type="gene ID" value="PSAMB.scaffold1963size26410.g15717"/>
</dbReference>
<feature type="chain" id="PRO_5038033785" evidence="1">
    <location>
        <begin position="19"/>
        <end position="164"/>
    </location>
</feature>
<evidence type="ECO:0000256" key="1">
    <source>
        <dbReference type="SAM" id="SignalP"/>
    </source>
</evidence>
<name>A0A914VHG2_9BILA</name>